<dbReference type="Pfam" id="PF12833">
    <property type="entry name" value="HTH_18"/>
    <property type="match status" value="1"/>
</dbReference>
<dbReference type="EMBL" id="CP159258">
    <property type="protein sequence ID" value="XCG76777.1"/>
    <property type="molecule type" value="Genomic_DNA"/>
</dbReference>
<dbReference type="GO" id="GO:0043565">
    <property type="term" value="F:sequence-specific DNA binding"/>
    <property type="evidence" value="ECO:0007669"/>
    <property type="project" value="InterPro"/>
</dbReference>
<evidence type="ECO:0000259" key="4">
    <source>
        <dbReference type="PROSITE" id="PS01124"/>
    </source>
</evidence>
<evidence type="ECO:0000256" key="2">
    <source>
        <dbReference type="ARBA" id="ARBA00023125"/>
    </source>
</evidence>
<dbReference type="InterPro" id="IPR018060">
    <property type="entry name" value="HTH_AraC"/>
</dbReference>
<dbReference type="InterPro" id="IPR018062">
    <property type="entry name" value="HTH_AraC-typ_CS"/>
</dbReference>
<dbReference type="AlphaFoldDB" id="A0AAU8E9W0"/>
<proteinExistence type="predicted"/>
<keyword evidence="1" id="KW-0805">Transcription regulation</keyword>
<protein>
    <submittedName>
        <fullName evidence="5">AraC family transcriptional regulator</fullName>
    </submittedName>
</protein>
<dbReference type="GO" id="GO:0003700">
    <property type="term" value="F:DNA-binding transcription factor activity"/>
    <property type="evidence" value="ECO:0007669"/>
    <property type="project" value="InterPro"/>
</dbReference>
<feature type="domain" description="HTH araC/xylS-type" evidence="4">
    <location>
        <begin position="187"/>
        <end position="285"/>
    </location>
</feature>
<dbReference type="InterPro" id="IPR009594">
    <property type="entry name" value="Tscrpt_reg_HTH_AraC_N"/>
</dbReference>
<evidence type="ECO:0000256" key="1">
    <source>
        <dbReference type="ARBA" id="ARBA00023015"/>
    </source>
</evidence>
<accession>A0AAU8E9W0</accession>
<dbReference type="Pfam" id="PF06719">
    <property type="entry name" value="AraC_N"/>
    <property type="match status" value="1"/>
</dbReference>
<evidence type="ECO:0000256" key="3">
    <source>
        <dbReference type="ARBA" id="ARBA00023163"/>
    </source>
</evidence>
<dbReference type="InterPro" id="IPR009057">
    <property type="entry name" value="Homeodomain-like_sf"/>
</dbReference>
<dbReference type="Gene3D" id="1.10.10.60">
    <property type="entry name" value="Homeodomain-like"/>
    <property type="match status" value="1"/>
</dbReference>
<organism evidence="5">
    <name type="scientific">Pseudomonas sp. MYb327</name>
    <dbReference type="NCBI Taxonomy" id="2745230"/>
    <lineage>
        <taxon>Bacteria</taxon>
        <taxon>Pseudomonadati</taxon>
        <taxon>Pseudomonadota</taxon>
        <taxon>Gammaproteobacteria</taxon>
        <taxon>Pseudomonadales</taxon>
        <taxon>Pseudomonadaceae</taxon>
        <taxon>Pseudomonas</taxon>
    </lineage>
</organism>
<dbReference type="SUPFAM" id="SSF46689">
    <property type="entry name" value="Homeodomain-like"/>
    <property type="match status" value="2"/>
</dbReference>
<dbReference type="PROSITE" id="PS01124">
    <property type="entry name" value="HTH_ARAC_FAMILY_2"/>
    <property type="match status" value="1"/>
</dbReference>
<gene>
    <name evidence="5" type="ORF">ABVN21_12140</name>
</gene>
<evidence type="ECO:0000313" key="5">
    <source>
        <dbReference type="EMBL" id="XCG76777.1"/>
    </source>
</evidence>
<reference evidence="5" key="1">
    <citation type="submission" date="2024-06" db="EMBL/GenBank/DDBJ databases">
        <title>The Caenorhabditis elegans bacterial microbiome influences microsporidia infection through nutrient limitation and inhibiting parasite invasion.</title>
        <authorList>
            <person name="Tamim El Jarkass H."/>
            <person name="Castelblanco S."/>
            <person name="Kaur M."/>
            <person name="Wan Y.C."/>
            <person name="Ellis A.E."/>
            <person name="Sheldon R.D."/>
            <person name="Lien E.C."/>
            <person name="Burton N.O."/>
            <person name="Wright G.D."/>
            <person name="Reinke A.W."/>
        </authorList>
    </citation>
    <scope>NUCLEOTIDE SEQUENCE</scope>
    <source>
        <strain evidence="5">MYb327</strain>
    </source>
</reference>
<dbReference type="PANTHER" id="PTHR43436">
    <property type="entry name" value="ARAC-FAMILY TRANSCRIPTIONAL REGULATOR"/>
    <property type="match status" value="1"/>
</dbReference>
<keyword evidence="3" id="KW-0804">Transcription</keyword>
<sequence>MLEHLLAIVSRHRGCADLSNTLPRLTIRSTDAPVPPTPALFAPKFYLLLQGAKRMNIADSTFDCHPGTCAVASVGLPFVSEVVEASPEKPYISVELMLDAGIVAGLLLDMSKSTQPYPQAGAISIAQADSSFVEPLVRFIGLLDTPAEVKVLGSQFEREFYYRLLLSPLGSRLCQIGMHNTRFGQIKIAADWISANADKPMSVHWLAAHVGMSVTSFHRHFKAVTAHSPLAYQRQLRLLAARRLLASGASNVTGVAFETGYASPSQFSREYKKAFGVAPNRDALSLRR</sequence>
<dbReference type="RefSeq" id="WP_069556797.1">
    <property type="nucleotide sequence ID" value="NZ_CP159258.1"/>
</dbReference>
<dbReference type="SMART" id="SM00342">
    <property type="entry name" value="HTH_ARAC"/>
    <property type="match status" value="1"/>
</dbReference>
<dbReference type="PANTHER" id="PTHR43436:SF1">
    <property type="entry name" value="TRANSCRIPTIONAL REGULATORY PROTEIN"/>
    <property type="match status" value="1"/>
</dbReference>
<dbReference type="PROSITE" id="PS00041">
    <property type="entry name" value="HTH_ARAC_FAMILY_1"/>
    <property type="match status" value="1"/>
</dbReference>
<name>A0AAU8E9W0_9PSED</name>
<dbReference type="GO" id="GO:0009893">
    <property type="term" value="P:positive regulation of metabolic process"/>
    <property type="evidence" value="ECO:0007669"/>
    <property type="project" value="UniProtKB-ARBA"/>
</dbReference>
<keyword evidence="2" id="KW-0238">DNA-binding</keyword>